<evidence type="ECO:0000256" key="1">
    <source>
        <dbReference type="SAM" id="Phobius"/>
    </source>
</evidence>
<dbReference type="InterPro" id="IPR046295">
    <property type="entry name" value="DUF6332"/>
</dbReference>
<dbReference type="RefSeq" id="WP_144322567.1">
    <property type="nucleotide sequence ID" value="NZ_CP040916.1"/>
</dbReference>
<sequence>MNDMGDTVGQGRRSQAERDAITVEIGYALVSAVAAAALVFMAVAGGPILVFDLSGGTAATLTAVGGALAATLFVARLVTVLWRFTQRWRARRAALPGLPAQPSQPGRTRPDS</sequence>
<dbReference type="AlphaFoldDB" id="A0A516RI95"/>
<keyword evidence="1" id="KW-1133">Transmembrane helix</keyword>
<dbReference type="Proteomes" id="UP000316806">
    <property type="component" value="Chromosome"/>
</dbReference>
<keyword evidence="1" id="KW-0812">Transmembrane</keyword>
<gene>
    <name evidence="2" type="ORF">FH965_36360</name>
</gene>
<accession>A0A516RI95</accession>
<protein>
    <submittedName>
        <fullName evidence="2">Uncharacterized protein</fullName>
    </submittedName>
</protein>
<feature type="transmembrane region" description="Helical" evidence="1">
    <location>
        <begin position="21"/>
        <end position="46"/>
    </location>
</feature>
<dbReference type="EMBL" id="CP040916">
    <property type="protein sequence ID" value="QDQ15364.1"/>
    <property type="molecule type" value="Genomic_DNA"/>
</dbReference>
<evidence type="ECO:0000313" key="3">
    <source>
        <dbReference type="Proteomes" id="UP000316806"/>
    </source>
</evidence>
<proteinExistence type="predicted"/>
<dbReference type="Pfam" id="PF19857">
    <property type="entry name" value="DUF6332"/>
    <property type="match status" value="1"/>
</dbReference>
<name>A0A516RI95_STRST</name>
<reference evidence="2 3" key="1">
    <citation type="journal article" date="2019" name="J. Ind. Microbiol. Biotechnol.">
        <title>The complete genomic sequence of Streptomyces spectabilis NRRL-2792 and identification of secondary metabolite biosynthetic gene clusters.</title>
        <authorList>
            <person name="Sinha A."/>
            <person name="Phillips-Salemka S."/>
            <person name="Niraula T.A."/>
            <person name="Short K.A."/>
            <person name="Niraula N.P."/>
        </authorList>
    </citation>
    <scope>NUCLEOTIDE SEQUENCE [LARGE SCALE GENOMIC DNA]</scope>
    <source>
        <strain evidence="2 3">NRRL 2792</strain>
    </source>
</reference>
<organism evidence="2 3">
    <name type="scientific">Streptomyces spectabilis</name>
    <dbReference type="NCBI Taxonomy" id="68270"/>
    <lineage>
        <taxon>Bacteria</taxon>
        <taxon>Bacillati</taxon>
        <taxon>Actinomycetota</taxon>
        <taxon>Actinomycetes</taxon>
        <taxon>Kitasatosporales</taxon>
        <taxon>Streptomycetaceae</taxon>
        <taxon>Streptomyces</taxon>
    </lineage>
</organism>
<keyword evidence="1" id="KW-0472">Membrane</keyword>
<evidence type="ECO:0000313" key="2">
    <source>
        <dbReference type="EMBL" id="QDQ15364.1"/>
    </source>
</evidence>
<feature type="transmembrane region" description="Helical" evidence="1">
    <location>
        <begin position="58"/>
        <end position="82"/>
    </location>
</feature>